<dbReference type="AlphaFoldDB" id="A0A1C4UG92"/>
<dbReference type="PANTHER" id="PTHR30576:SF8">
    <property type="entry name" value="UNDECAPRENYL-PHOSPHATE GALACTOSE PHOSPHOTRANSFERASE"/>
    <property type="match status" value="1"/>
</dbReference>
<dbReference type="GO" id="GO:0016780">
    <property type="term" value="F:phosphotransferase activity, for other substituted phosphate groups"/>
    <property type="evidence" value="ECO:0007669"/>
    <property type="project" value="TreeGrafter"/>
</dbReference>
<accession>A0A1C4UG92</accession>
<evidence type="ECO:0000256" key="2">
    <source>
        <dbReference type="SAM" id="MobiDB-lite"/>
    </source>
</evidence>
<dbReference type="Pfam" id="PF02397">
    <property type="entry name" value="Bac_transf"/>
    <property type="match status" value="1"/>
</dbReference>
<organism evidence="5 6">
    <name type="scientific">Micromonospora coriariae</name>
    <dbReference type="NCBI Taxonomy" id="285665"/>
    <lineage>
        <taxon>Bacteria</taxon>
        <taxon>Bacillati</taxon>
        <taxon>Actinomycetota</taxon>
        <taxon>Actinomycetes</taxon>
        <taxon>Micromonosporales</taxon>
        <taxon>Micromonosporaceae</taxon>
        <taxon>Micromonospora</taxon>
    </lineage>
</organism>
<keyword evidence="3" id="KW-0472">Membrane</keyword>
<gene>
    <name evidence="5" type="ORF">GA0070607_0596</name>
</gene>
<keyword evidence="6" id="KW-1185">Reference proteome</keyword>
<proteinExistence type="inferred from homology"/>
<evidence type="ECO:0000313" key="5">
    <source>
        <dbReference type="EMBL" id="SCE70715.1"/>
    </source>
</evidence>
<dbReference type="EMBL" id="LT607412">
    <property type="protein sequence ID" value="SCE70715.1"/>
    <property type="molecule type" value="Genomic_DNA"/>
</dbReference>
<dbReference type="Proteomes" id="UP000198243">
    <property type="component" value="Chromosome I"/>
</dbReference>
<feature type="region of interest" description="Disordered" evidence="2">
    <location>
        <begin position="209"/>
        <end position="239"/>
    </location>
</feature>
<feature type="transmembrane region" description="Helical" evidence="3">
    <location>
        <begin position="29"/>
        <end position="54"/>
    </location>
</feature>
<protein>
    <submittedName>
        <fullName evidence="5">Sugar transferase involved in LPS biosynthesis (Colanic, teichoic acid)</fullName>
    </submittedName>
</protein>
<keyword evidence="3" id="KW-1133">Transmembrane helix</keyword>
<evidence type="ECO:0000259" key="4">
    <source>
        <dbReference type="Pfam" id="PF02397"/>
    </source>
</evidence>
<evidence type="ECO:0000313" key="6">
    <source>
        <dbReference type="Proteomes" id="UP000198243"/>
    </source>
</evidence>
<name>A0A1C4UG92_9ACTN</name>
<feature type="domain" description="Bacterial sugar transferase" evidence="4">
    <location>
        <begin position="24"/>
        <end position="197"/>
    </location>
</feature>
<comment type="similarity">
    <text evidence="1">Belongs to the bacterial sugar transferase family.</text>
</comment>
<dbReference type="InterPro" id="IPR003362">
    <property type="entry name" value="Bact_transf"/>
</dbReference>
<reference evidence="6" key="1">
    <citation type="submission" date="2016-06" db="EMBL/GenBank/DDBJ databases">
        <authorList>
            <person name="Varghese N."/>
            <person name="Submissions Spin"/>
        </authorList>
    </citation>
    <scope>NUCLEOTIDE SEQUENCE [LARGE SCALE GENOMIC DNA]</scope>
    <source>
        <strain evidence="6">DSM 44875</strain>
    </source>
</reference>
<keyword evidence="5" id="KW-0808">Transferase</keyword>
<evidence type="ECO:0000256" key="3">
    <source>
        <dbReference type="SAM" id="Phobius"/>
    </source>
</evidence>
<evidence type="ECO:0000256" key="1">
    <source>
        <dbReference type="ARBA" id="ARBA00006464"/>
    </source>
</evidence>
<keyword evidence="3" id="KW-0812">Transmembrane</keyword>
<sequence>MPVPGGLVNAPEKPLLLPRPDPVKRIFDATLAAVLLVLLTPLLVVVAVLVMVGLGRPVLFRQCRAGLHGRPFEVVKFRTMRPPNHGRSLVSDGDRLTPLGRWLRATSLDELPTLWNVLRGDMSLVGPRPLLPEYLGRYSASQARRHEVRPGVTGLAQVRGRNSLSWEEKLDLDVQYVDTRNFRLDLSILVATVRTVLRREGINAAGSVTAPEFRGTGHWSGSGRQEQKPALRPMSEVPR</sequence>
<dbReference type="PANTHER" id="PTHR30576">
    <property type="entry name" value="COLANIC BIOSYNTHESIS UDP-GLUCOSE LIPID CARRIER TRANSFERASE"/>
    <property type="match status" value="1"/>
</dbReference>